<gene>
    <name evidence="1" type="ORF">SAMN05880501_11825</name>
</gene>
<dbReference type="EMBL" id="OBMQ01000018">
    <property type="protein sequence ID" value="SOC25125.1"/>
    <property type="molecule type" value="Genomic_DNA"/>
</dbReference>
<proteinExistence type="predicted"/>
<accession>A0A285TR88</accession>
<keyword evidence="2" id="KW-1185">Reference proteome</keyword>
<dbReference type="AlphaFoldDB" id="A0A285TR88"/>
<evidence type="ECO:0000313" key="1">
    <source>
        <dbReference type="EMBL" id="SOC25125.1"/>
    </source>
</evidence>
<dbReference type="OrthoDB" id="2944033at2"/>
<dbReference type="RefSeq" id="WP_097075138.1">
    <property type="nucleotide sequence ID" value="NZ_OBMQ01000018.1"/>
</dbReference>
<protein>
    <submittedName>
        <fullName evidence="1">Uncharacterized protein</fullName>
    </submittedName>
</protein>
<sequence>MARQSKSLSNVFDKFNENHKVEEGSNALESNIANETQVEQEEVTLNTPTIEGIKQDLLSMYEEKTNKEKVEDTHIRTTFLFKKDLANRLDMLAKNKRGFKTMFMNKAIEALLEEMEKK</sequence>
<reference evidence="2" key="1">
    <citation type="submission" date="2017-08" db="EMBL/GenBank/DDBJ databases">
        <authorList>
            <person name="Varghese N."/>
            <person name="Submissions S."/>
        </authorList>
    </citation>
    <scope>NUCLEOTIDE SEQUENCE [LARGE SCALE GENOMIC DNA]</scope>
    <source>
        <strain evidence="2">JC22</strain>
    </source>
</reference>
<organism evidence="1 2">
    <name type="scientific">Ureibacillus xyleni</name>
    <dbReference type="NCBI Taxonomy" id="614648"/>
    <lineage>
        <taxon>Bacteria</taxon>
        <taxon>Bacillati</taxon>
        <taxon>Bacillota</taxon>
        <taxon>Bacilli</taxon>
        <taxon>Bacillales</taxon>
        <taxon>Caryophanaceae</taxon>
        <taxon>Ureibacillus</taxon>
    </lineage>
</organism>
<name>A0A285TR88_9BACL</name>
<dbReference type="Proteomes" id="UP000219636">
    <property type="component" value="Unassembled WGS sequence"/>
</dbReference>
<evidence type="ECO:0000313" key="2">
    <source>
        <dbReference type="Proteomes" id="UP000219636"/>
    </source>
</evidence>